<dbReference type="InterPro" id="IPR020567">
    <property type="entry name" value="Nodulation_prot_NodA_CS"/>
</dbReference>
<keyword evidence="5 6" id="KW-0808">Transferase</keyword>
<evidence type="ECO:0000256" key="5">
    <source>
        <dbReference type="ARBA" id="ARBA00022679"/>
    </source>
</evidence>
<dbReference type="Pfam" id="PF02474">
    <property type="entry name" value="NodA"/>
    <property type="match status" value="1"/>
</dbReference>
<sequence length="214" mass="24349">MPPFNERNPVEDKNHCERPPLHWKTYWENELRPDDHAQLAEFFRVVYGAVNRSNAQIFEGNRSWAGARPELRIIGYDAHGVAAHYGVLRRFIRLGTVDQFVAEVGLYAVRSDLEGSGISRHAAMNVVYPTLRMLKVPFGFGTVRHELRQHLERMGRHGHGRVLSGMRVRSTAPQVAFETPQMRVEDVLVAVIPIECSMDDWPAGTLIDRNGPEL</sequence>
<comment type="similarity">
    <text evidence="1">Belongs to the NodA family.</text>
</comment>
<reference evidence="6 7" key="1">
    <citation type="submission" date="2016-11" db="EMBL/GenBank/DDBJ databases">
        <authorList>
            <person name="Jaros S."/>
            <person name="Januszkiewicz K."/>
            <person name="Wedrychowicz H."/>
        </authorList>
    </citation>
    <scope>NUCLEOTIDE SEQUENCE [LARGE SCALE GENOMIC DNA]</scope>
    <source>
        <strain evidence="6 7">LMG 20594</strain>
    </source>
</reference>
<dbReference type="OrthoDB" id="3573574at2"/>
<organism evidence="6 7">
    <name type="scientific">Paraburkholderia terricola</name>
    <dbReference type="NCBI Taxonomy" id="169427"/>
    <lineage>
        <taxon>Bacteria</taxon>
        <taxon>Pseudomonadati</taxon>
        <taxon>Pseudomonadota</taxon>
        <taxon>Betaproteobacteria</taxon>
        <taxon>Burkholderiales</taxon>
        <taxon>Burkholderiaceae</taxon>
        <taxon>Paraburkholderia</taxon>
    </lineage>
</organism>
<evidence type="ECO:0000313" key="7">
    <source>
        <dbReference type="Proteomes" id="UP000184395"/>
    </source>
</evidence>
<keyword evidence="6" id="KW-0012">Acyltransferase</keyword>
<protein>
    <recommendedName>
        <fullName evidence="2">Nodulation protein A</fullName>
    </recommendedName>
</protein>
<evidence type="ECO:0000256" key="4">
    <source>
        <dbReference type="ARBA" id="ARBA00022490"/>
    </source>
</evidence>
<dbReference type="GO" id="GO:0005829">
    <property type="term" value="C:cytosol"/>
    <property type="evidence" value="ECO:0007669"/>
    <property type="project" value="InterPro"/>
</dbReference>
<accession>A0A1M6TB86</accession>
<keyword evidence="3" id="KW-0536">Nodulation</keyword>
<dbReference type="GeneID" id="301981443"/>
<proteinExistence type="inferred from homology"/>
<dbReference type="RefSeq" id="WP_073430694.1">
    <property type="nucleotide sequence ID" value="NZ_CADFGY010000004.1"/>
</dbReference>
<dbReference type="GO" id="GO:0016746">
    <property type="term" value="F:acyltransferase activity"/>
    <property type="evidence" value="ECO:0007669"/>
    <property type="project" value="UniProtKB-KW"/>
</dbReference>
<dbReference type="Gene3D" id="3.40.630.30">
    <property type="match status" value="1"/>
</dbReference>
<name>A0A1M6TB86_9BURK</name>
<dbReference type="Proteomes" id="UP000184395">
    <property type="component" value="Unassembled WGS sequence"/>
</dbReference>
<evidence type="ECO:0000313" key="6">
    <source>
        <dbReference type="EMBL" id="SHK54255.1"/>
    </source>
</evidence>
<dbReference type="PROSITE" id="PS01349">
    <property type="entry name" value="NODA"/>
    <property type="match status" value="1"/>
</dbReference>
<dbReference type="EMBL" id="FRAB01000026">
    <property type="protein sequence ID" value="SHK54255.1"/>
    <property type="molecule type" value="Genomic_DNA"/>
</dbReference>
<evidence type="ECO:0000256" key="2">
    <source>
        <dbReference type="ARBA" id="ARBA00014632"/>
    </source>
</evidence>
<dbReference type="KEGG" id="pts:CUJ90_25295"/>
<dbReference type="NCBIfam" id="TIGR04245">
    <property type="entry name" value="nodulat_NodA"/>
    <property type="match status" value="1"/>
</dbReference>
<dbReference type="InterPro" id="IPR003484">
    <property type="entry name" value="NodA"/>
</dbReference>
<evidence type="ECO:0000256" key="3">
    <source>
        <dbReference type="ARBA" id="ARBA00022458"/>
    </source>
</evidence>
<dbReference type="STRING" id="169427.SAMN05192548_102665"/>
<dbReference type="AlphaFoldDB" id="A0A1M6TB86"/>
<evidence type="ECO:0000256" key="1">
    <source>
        <dbReference type="ARBA" id="ARBA00010227"/>
    </source>
</evidence>
<keyword evidence="4" id="KW-0963">Cytoplasm</keyword>
<gene>
    <name evidence="6" type="ORF">SAMN05192548_102665</name>
</gene>